<name>A0A1E7ENS5_9STRA</name>
<dbReference type="EMBL" id="KV784385">
    <property type="protein sequence ID" value="OEU07504.1"/>
    <property type="molecule type" value="Genomic_DNA"/>
</dbReference>
<organism evidence="1 2">
    <name type="scientific">Fragilariopsis cylindrus CCMP1102</name>
    <dbReference type="NCBI Taxonomy" id="635003"/>
    <lineage>
        <taxon>Eukaryota</taxon>
        <taxon>Sar</taxon>
        <taxon>Stramenopiles</taxon>
        <taxon>Ochrophyta</taxon>
        <taxon>Bacillariophyta</taxon>
        <taxon>Bacillariophyceae</taxon>
        <taxon>Bacillariophycidae</taxon>
        <taxon>Bacillariales</taxon>
        <taxon>Bacillariaceae</taxon>
        <taxon>Fragilariopsis</taxon>
    </lineage>
</organism>
<dbReference type="KEGG" id="fcy:FRACYDRAFT_271945"/>
<dbReference type="InParanoid" id="A0A1E7ENS5"/>
<feature type="non-terminal residue" evidence="1">
    <location>
        <position position="133"/>
    </location>
</feature>
<sequence length="133" mass="14896">MLIYPPQGSTDIHNDAKKTHRINLHFGDGKTLQLIKDKQLETLYDELICKPNCEYQIYGGTGNMFCSPTICFHRGMIHSSAGFTIVTNPSSNETALKRPAFLSDVFLELNALVDGLKCSSQSVEHHSRLLKDK</sequence>
<keyword evidence="2" id="KW-1185">Reference proteome</keyword>
<gene>
    <name evidence="1" type="ORF">FRACYDRAFT_271945</name>
</gene>
<protein>
    <submittedName>
        <fullName evidence="1">Uncharacterized protein</fullName>
    </submittedName>
</protein>
<dbReference type="AlphaFoldDB" id="A0A1E7ENS5"/>
<proteinExistence type="predicted"/>
<evidence type="ECO:0000313" key="1">
    <source>
        <dbReference type="EMBL" id="OEU07504.1"/>
    </source>
</evidence>
<accession>A0A1E7ENS5</accession>
<dbReference type="Proteomes" id="UP000095751">
    <property type="component" value="Unassembled WGS sequence"/>
</dbReference>
<reference evidence="1 2" key="1">
    <citation type="submission" date="2016-09" db="EMBL/GenBank/DDBJ databases">
        <title>Extensive genetic diversity and differential bi-allelic expression allows diatom success in the polar Southern Ocean.</title>
        <authorList>
            <consortium name="DOE Joint Genome Institute"/>
            <person name="Mock T."/>
            <person name="Otillar R.P."/>
            <person name="Strauss J."/>
            <person name="Dupont C."/>
            <person name="Frickenhaus S."/>
            <person name="Maumus F."/>
            <person name="Mcmullan M."/>
            <person name="Sanges R."/>
            <person name="Schmutz J."/>
            <person name="Toseland A."/>
            <person name="Valas R."/>
            <person name="Veluchamy A."/>
            <person name="Ward B.J."/>
            <person name="Allen A."/>
            <person name="Barry K."/>
            <person name="Falciatore A."/>
            <person name="Ferrante M."/>
            <person name="Fortunato A.E."/>
            <person name="Gloeckner G."/>
            <person name="Gruber A."/>
            <person name="Hipkin R."/>
            <person name="Janech M."/>
            <person name="Kroth P."/>
            <person name="Leese F."/>
            <person name="Lindquist E."/>
            <person name="Lyon B.R."/>
            <person name="Martin J."/>
            <person name="Mayer C."/>
            <person name="Parker M."/>
            <person name="Quesneville H."/>
            <person name="Raymond J."/>
            <person name="Uhlig C."/>
            <person name="Valentin K.U."/>
            <person name="Worden A.Z."/>
            <person name="Armbrust E.V."/>
            <person name="Bowler C."/>
            <person name="Green B."/>
            <person name="Moulton V."/>
            <person name="Van Oosterhout C."/>
            <person name="Grigoriev I."/>
        </authorList>
    </citation>
    <scope>NUCLEOTIDE SEQUENCE [LARGE SCALE GENOMIC DNA]</scope>
    <source>
        <strain evidence="1 2">CCMP1102</strain>
    </source>
</reference>
<evidence type="ECO:0000313" key="2">
    <source>
        <dbReference type="Proteomes" id="UP000095751"/>
    </source>
</evidence>